<dbReference type="Gene3D" id="3.40.50.2300">
    <property type="match status" value="1"/>
</dbReference>
<organism evidence="5 6">
    <name type="scientific">Thalassolituus maritimus</name>
    <dbReference type="NCBI Taxonomy" id="484498"/>
    <lineage>
        <taxon>Bacteria</taxon>
        <taxon>Pseudomonadati</taxon>
        <taxon>Pseudomonadota</taxon>
        <taxon>Gammaproteobacteria</taxon>
        <taxon>Oceanospirillales</taxon>
        <taxon>Oceanospirillaceae</taxon>
        <taxon>Thalassolituus</taxon>
    </lineage>
</organism>
<evidence type="ECO:0000259" key="4">
    <source>
        <dbReference type="PROSITE" id="PS51832"/>
    </source>
</evidence>
<accession>A0ABP9ZXX7</accession>
<reference evidence="5 6" key="1">
    <citation type="submission" date="2024-04" db="EMBL/GenBank/DDBJ databases">
        <title>Draft genome sequence of Thalassolituus maritimus NBRC 116585.</title>
        <authorList>
            <person name="Miyakawa T."/>
            <person name="Kusuya Y."/>
            <person name="Miura T."/>
        </authorList>
    </citation>
    <scope>NUCLEOTIDE SEQUENCE [LARGE SCALE GENOMIC DNA]</scope>
    <source>
        <strain evidence="5 6">5NW40-0001</strain>
    </source>
</reference>
<dbReference type="InterPro" id="IPR003607">
    <property type="entry name" value="HD/PDEase_dom"/>
</dbReference>
<feature type="coiled-coil region" evidence="2">
    <location>
        <begin position="132"/>
        <end position="188"/>
    </location>
</feature>
<dbReference type="InterPro" id="IPR052020">
    <property type="entry name" value="Cyclic_di-GMP/3'3'-cGAMP_PDE"/>
</dbReference>
<proteinExistence type="predicted"/>
<dbReference type="PANTHER" id="PTHR45228:SF8">
    <property type="entry name" value="TWO-COMPONENT RESPONSE REGULATOR-RELATED"/>
    <property type="match status" value="1"/>
</dbReference>
<evidence type="ECO:0000259" key="3">
    <source>
        <dbReference type="PROSITE" id="PS50110"/>
    </source>
</evidence>
<dbReference type="EMBL" id="BAABWH010000002">
    <property type="protein sequence ID" value="GAA6145011.1"/>
    <property type="molecule type" value="Genomic_DNA"/>
</dbReference>
<dbReference type="PANTHER" id="PTHR45228">
    <property type="entry name" value="CYCLIC DI-GMP PHOSPHODIESTERASE TM_0186-RELATED"/>
    <property type="match status" value="1"/>
</dbReference>
<feature type="modified residue" description="4-aspartylphosphate" evidence="1">
    <location>
        <position position="64"/>
    </location>
</feature>
<evidence type="ECO:0000313" key="6">
    <source>
        <dbReference type="Proteomes" id="UP001481413"/>
    </source>
</evidence>
<dbReference type="SUPFAM" id="SSF109604">
    <property type="entry name" value="HD-domain/PDEase-like"/>
    <property type="match status" value="1"/>
</dbReference>
<dbReference type="CDD" id="cd17569">
    <property type="entry name" value="REC_HupR-like"/>
    <property type="match status" value="1"/>
</dbReference>
<dbReference type="PROSITE" id="PS51832">
    <property type="entry name" value="HD_GYP"/>
    <property type="match status" value="1"/>
</dbReference>
<keyword evidence="6" id="KW-1185">Reference proteome</keyword>
<feature type="domain" description="HD-GYP" evidence="4">
    <location>
        <begin position="185"/>
        <end position="382"/>
    </location>
</feature>
<keyword evidence="1" id="KW-0597">Phosphoprotein</keyword>
<dbReference type="RefSeq" id="WP_353293949.1">
    <property type="nucleotide sequence ID" value="NZ_BAABWH010000002.1"/>
</dbReference>
<dbReference type="InterPro" id="IPR001789">
    <property type="entry name" value="Sig_transdc_resp-reg_receiver"/>
</dbReference>
<dbReference type="SUPFAM" id="SSF52172">
    <property type="entry name" value="CheY-like"/>
    <property type="match status" value="1"/>
</dbReference>
<feature type="domain" description="Response regulatory" evidence="3">
    <location>
        <begin position="14"/>
        <end position="130"/>
    </location>
</feature>
<dbReference type="Pfam" id="PF13487">
    <property type="entry name" value="HD_5"/>
    <property type="match status" value="1"/>
</dbReference>
<dbReference type="Gene3D" id="1.10.3210.10">
    <property type="entry name" value="Hypothetical protein af1432"/>
    <property type="match status" value="1"/>
</dbReference>
<dbReference type="Proteomes" id="UP001481413">
    <property type="component" value="Unassembled WGS sequence"/>
</dbReference>
<evidence type="ECO:0000256" key="2">
    <source>
        <dbReference type="SAM" id="Coils"/>
    </source>
</evidence>
<comment type="caution">
    <text evidence="5">The sequence shown here is derived from an EMBL/GenBank/DDBJ whole genome shotgun (WGS) entry which is preliminary data.</text>
</comment>
<evidence type="ECO:0000256" key="1">
    <source>
        <dbReference type="PROSITE-ProRule" id="PRU00169"/>
    </source>
</evidence>
<dbReference type="Pfam" id="PF00072">
    <property type="entry name" value="Response_reg"/>
    <property type="match status" value="1"/>
</dbReference>
<keyword evidence="2" id="KW-0175">Coiled coil</keyword>
<dbReference type="SMART" id="SM00448">
    <property type="entry name" value="REC"/>
    <property type="match status" value="1"/>
</dbReference>
<dbReference type="CDD" id="cd00077">
    <property type="entry name" value="HDc"/>
    <property type="match status" value="1"/>
</dbReference>
<name>A0ABP9ZXX7_9GAMM</name>
<sequence>MSELAAFDFDSGATVLLVDDEPMVLSSLRRLLEDDGSLQVYTVESAIEALTLLEEQSVDLIISDMKMPGMDGATFLTQAAERWPDTDRVLLTGYSDVSSAIQAINEGKISQYLSKPWDDEDLLERVNTILSNRNLKRDNERLMAIRDAQNQKLQELTEKQEQIIRSRTEELQQTADQLDMAYEELKESYFQCVPLLAALVDLNEKAKKGHAKRVAEISDLISAQMDLSVSDQRLIHVSALVHDIGKIGLDQATQRKSIADMTRGELLLYKQHPLLGESALMAFEPIQQAAHIVRSHHERYDGGGFPDKITGEAIPLGARVVAVANDYDNLLLPNNFTGAAMSDQEAYNYIVKESGKRYDPEVVTAFDYVYDKILEIHAKNMQITLPVSKLNPGMVLSGDLINHHGIVMLVSGRTLTESLIDKLKQFEVAFDTKLQVPVVCH</sequence>
<evidence type="ECO:0000313" key="5">
    <source>
        <dbReference type="EMBL" id="GAA6145011.1"/>
    </source>
</evidence>
<dbReference type="InterPro" id="IPR037522">
    <property type="entry name" value="HD_GYP_dom"/>
</dbReference>
<dbReference type="PROSITE" id="PS50110">
    <property type="entry name" value="RESPONSE_REGULATORY"/>
    <property type="match status" value="1"/>
</dbReference>
<gene>
    <name evidence="5" type="ORF">NBRC116585_11280</name>
</gene>
<protein>
    <submittedName>
        <fullName evidence="5">Two-component system response regulator</fullName>
    </submittedName>
</protein>
<dbReference type="InterPro" id="IPR011006">
    <property type="entry name" value="CheY-like_superfamily"/>
</dbReference>
<dbReference type="SMART" id="SM00471">
    <property type="entry name" value="HDc"/>
    <property type="match status" value="1"/>
</dbReference>